<keyword evidence="2" id="KW-1185">Reference proteome</keyword>
<dbReference type="AlphaFoldDB" id="A0A3M7TND6"/>
<name>A0A3M7TND6_9BACI</name>
<dbReference type="CDD" id="cd02513">
    <property type="entry name" value="CMP-NeuAc_Synthase"/>
    <property type="match status" value="1"/>
</dbReference>
<dbReference type="Pfam" id="PF02348">
    <property type="entry name" value="CTP_transf_3"/>
    <property type="match status" value="1"/>
</dbReference>
<keyword evidence="1" id="KW-0808">Transferase</keyword>
<reference evidence="1 2" key="1">
    <citation type="submission" date="2018-10" db="EMBL/GenBank/DDBJ databases">
        <title>Bacillus Keqinensis sp. nov., a moderately halophilic bacterium isolated from a saline-alkaline lake.</title>
        <authorList>
            <person name="Wang H."/>
        </authorList>
    </citation>
    <scope>NUCLEOTIDE SEQUENCE [LARGE SCALE GENOMIC DNA]</scope>
    <source>
        <strain evidence="1 2">KQ-3</strain>
    </source>
</reference>
<dbReference type="Gene3D" id="3.90.550.10">
    <property type="entry name" value="Spore Coat Polysaccharide Biosynthesis Protein SpsA, Chain A"/>
    <property type="match status" value="1"/>
</dbReference>
<evidence type="ECO:0000313" key="2">
    <source>
        <dbReference type="Proteomes" id="UP000278746"/>
    </source>
</evidence>
<organism evidence="1 2">
    <name type="scientific">Alteribacter keqinensis</name>
    <dbReference type="NCBI Taxonomy" id="2483800"/>
    <lineage>
        <taxon>Bacteria</taxon>
        <taxon>Bacillati</taxon>
        <taxon>Bacillota</taxon>
        <taxon>Bacilli</taxon>
        <taxon>Bacillales</taxon>
        <taxon>Bacillaceae</taxon>
        <taxon>Alteribacter</taxon>
    </lineage>
</organism>
<dbReference type="PANTHER" id="PTHR21485">
    <property type="entry name" value="HAD SUPERFAMILY MEMBERS CMAS AND KDSC"/>
    <property type="match status" value="1"/>
</dbReference>
<comment type="caution">
    <text evidence="1">The sequence shown here is derived from an EMBL/GenBank/DDBJ whole genome shotgun (WGS) entry which is preliminary data.</text>
</comment>
<dbReference type="GO" id="GO:0008781">
    <property type="term" value="F:N-acylneuraminate cytidylyltransferase activity"/>
    <property type="evidence" value="ECO:0007669"/>
    <property type="project" value="TreeGrafter"/>
</dbReference>
<accession>A0A3M7TND6</accession>
<dbReference type="Proteomes" id="UP000278746">
    <property type="component" value="Unassembled WGS sequence"/>
</dbReference>
<proteinExistence type="predicted"/>
<dbReference type="SUPFAM" id="SSF53448">
    <property type="entry name" value="Nucleotide-diphospho-sugar transferases"/>
    <property type="match status" value="1"/>
</dbReference>
<dbReference type="OrthoDB" id="9805604at2"/>
<evidence type="ECO:0000313" key="1">
    <source>
        <dbReference type="EMBL" id="RNA66754.1"/>
    </source>
</evidence>
<dbReference type="PANTHER" id="PTHR21485:SF6">
    <property type="entry name" value="N-ACYLNEURAMINATE CYTIDYLYLTRANSFERASE-RELATED"/>
    <property type="match status" value="1"/>
</dbReference>
<dbReference type="InterPro" id="IPR029044">
    <property type="entry name" value="Nucleotide-diphossugar_trans"/>
</dbReference>
<dbReference type="InterPro" id="IPR003329">
    <property type="entry name" value="Cytidylyl_trans"/>
</dbReference>
<sequence length="240" mass="26880">MNSKNRTVALIPARGGSKSIPYKNIKQFNGKPLIAWTIEAALKTPEIDRVIVSTDDKKISEVSKKYGAEVFHRDKELASDFALPIDVIRSVISRLKTEGAAFETMVYLEPTSPLRIPKDIQETLQLINHSEQPTRYRSAATYTTAELNPHRAWKIAGGTPQAFIGGANPWLPRQLLPEAYQLNGAVYAFCIGDIDEKAVHLLPEPSGAVLMPEERSIDIDNEIDFMLAELLHRREYNVEP</sequence>
<keyword evidence="1" id="KW-0548">Nucleotidyltransferase</keyword>
<dbReference type="EMBL" id="RHIB01000003">
    <property type="protein sequence ID" value="RNA66754.1"/>
    <property type="molecule type" value="Genomic_DNA"/>
</dbReference>
<protein>
    <submittedName>
        <fullName evidence="1">Acylneuraminate cytidylyltransferase family protein</fullName>
    </submittedName>
</protein>
<dbReference type="RefSeq" id="WP_122900512.1">
    <property type="nucleotide sequence ID" value="NZ_RHIB01000003.1"/>
</dbReference>
<dbReference type="InterPro" id="IPR050793">
    <property type="entry name" value="CMP-NeuNAc_synthase"/>
</dbReference>
<gene>
    <name evidence="1" type="ORF">EBO34_16200</name>
</gene>